<organism evidence="7 8">
    <name type="scientific">Fluctibacter halophilus</name>
    <dbReference type="NCBI Taxonomy" id="226011"/>
    <lineage>
        <taxon>Bacteria</taxon>
        <taxon>Pseudomonadati</taxon>
        <taxon>Pseudomonadota</taxon>
        <taxon>Gammaproteobacteria</taxon>
        <taxon>Alteromonadales</taxon>
        <taxon>Alteromonadaceae</taxon>
        <taxon>Fluctibacter</taxon>
    </lineage>
</organism>
<evidence type="ECO:0000256" key="2">
    <source>
        <dbReference type="ARBA" id="ARBA00022475"/>
    </source>
</evidence>
<comment type="subcellular location">
    <subcellularLocation>
        <location evidence="1">Cell membrane</location>
        <topology evidence="1">Multi-pass membrane protein</topology>
    </subcellularLocation>
</comment>
<evidence type="ECO:0000256" key="5">
    <source>
        <dbReference type="ARBA" id="ARBA00023136"/>
    </source>
</evidence>
<keyword evidence="8" id="KW-1185">Reference proteome</keyword>
<proteinExistence type="predicted"/>
<keyword evidence="3 6" id="KW-0812">Transmembrane</keyword>
<keyword evidence="5 6" id="KW-0472">Membrane</keyword>
<keyword evidence="4 6" id="KW-1133">Transmembrane helix</keyword>
<feature type="transmembrane region" description="Helical" evidence="6">
    <location>
        <begin position="34"/>
        <end position="56"/>
    </location>
</feature>
<dbReference type="Proteomes" id="UP001520878">
    <property type="component" value="Unassembled WGS sequence"/>
</dbReference>
<keyword evidence="2" id="KW-1003">Cell membrane</keyword>
<feature type="transmembrane region" description="Helical" evidence="6">
    <location>
        <begin position="88"/>
        <end position="111"/>
    </location>
</feature>
<protein>
    <submittedName>
        <fullName evidence="7">CidA/LrgA family protein</fullName>
    </submittedName>
</protein>
<dbReference type="Pfam" id="PF03788">
    <property type="entry name" value="LrgA"/>
    <property type="match status" value="1"/>
</dbReference>
<accession>A0ABS8G836</accession>
<feature type="transmembrane region" description="Helical" evidence="6">
    <location>
        <begin position="63"/>
        <end position="82"/>
    </location>
</feature>
<gene>
    <name evidence="7" type="ORF">LJ739_10260</name>
</gene>
<sequence length="121" mass="13394">MLHWCKSLLAIAFICLLYTLSVWCVQRWQLPLPAPLLGMFILLGLLVLFPSVAAQVQLGGQWLLRHMSVMFVPATLGVITLYEGLQAHVWAIALVLVASTIASLWITSLIAQRVLPDEDEG</sequence>
<comment type="caution">
    <text evidence="7">The sequence shown here is derived from an EMBL/GenBank/DDBJ whole genome shotgun (WGS) entry which is preliminary data.</text>
</comment>
<dbReference type="EMBL" id="JAJEWP010000002">
    <property type="protein sequence ID" value="MCC2616624.1"/>
    <property type="molecule type" value="Genomic_DNA"/>
</dbReference>
<dbReference type="PANTHER" id="PTHR33931:SF2">
    <property type="entry name" value="HOLIN-LIKE PROTEIN CIDA"/>
    <property type="match status" value="1"/>
</dbReference>
<reference evidence="7 8" key="1">
    <citation type="submission" date="2021-10" db="EMBL/GenBank/DDBJ databases">
        <title>Draft genome of Aestuariibacter halophilus JC2043.</title>
        <authorList>
            <person name="Emsley S.A."/>
            <person name="Pfannmuller K.M."/>
            <person name="Ushijima B."/>
            <person name="Saw J.H."/>
            <person name="Videau P."/>
        </authorList>
    </citation>
    <scope>NUCLEOTIDE SEQUENCE [LARGE SCALE GENOMIC DNA]</scope>
    <source>
        <strain evidence="7 8">JC2043</strain>
    </source>
</reference>
<name>A0ABS8G836_9ALTE</name>
<evidence type="ECO:0000256" key="4">
    <source>
        <dbReference type="ARBA" id="ARBA00022989"/>
    </source>
</evidence>
<evidence type="ECO:0000256" key="1">
    <source>
        <dbReference type="ARBA" id="ARBA00004651"/>
    </source>
</evidence>
<dbReference type="InterPro" id="IPR005538">
    <property type="entry name" value="LrgA/CidA"/>
</dbReference>
<evidence type="ECO:0000256" key="3">
    <source>
        <dbReference type="ARBA" id="ARBA00022692"/>
    </source>
</evidence>
<evidence type="ECO:0000256" key="6">
    <source>
        <dbReference type="SAM" id="Phobius"/>
    </source>
</evidence>
<dbReference type="PANTHER" id="PTHR33931">
    <property type="entry name" value="HOLIN-LIKE PROTEIN CIDA-RELATED"/>
    <property type="match status" value="1"/>
</dbReference>
<evidence type="ECO:0000313" key="8">
    <source>
        <dbReference type="Proteomes" id="UP001520878"/>
    </source>
</evidence>
<dbReference type="RefSeq" id="WP_229160142.1">
    <property type="nucleotide sequence ID" value="NZ_JAJEWP010000002.1"/>
</dbReference>
<evidence type="ECO:0000313" key="7">
    <source>
        <dbReference type="EMBL" id="MCC2616624.1"/>
    </source>
</evidence>